<keyword evidence="4 5" id="KW-0472">Membrane</keyword>
<evidence type="ECO:0000256" key="5">
    <source>
        <dbReference type="SAM" id="Phobius"/>
    </source>
</evidence>
<gene>
    <name evidence="6" type="ORF">S01H1_55769</name>
</gene>
<dbReference type="PANTHER" id="PTHR36460:SF1">
    <property type="entry name" value="UPF0132 DOMAIN PROTEIN (AFU_ORTHOLOGUE AFUA_3G10255)"/>
    <property type="match status" value="1"/>
</dbReference>
<feature type="transmembrane region" description="Helical" evidence="5">
    <location>
        <begin position="41"/>
        <end position="60"/>
    </location>
</feature>
<accession>X0V8D6</accession>
<evidence type="ECO:0000313" key="6">
    <source>
        <dbReference type="EMBL" id="GAG14414.1"/>
    </source>
</evidence>
<evidence type="ECO:0000256" key="2">
    <source>
        <dbReference type="ARBA" id="ARBA00022692"/>
    </source>
</evidence>
<proteinExistence type="predicted"/>
<comment type="caution">
    <text evidence="6">The sequence shown here is derived from an EMBL/GenBank/DDBJ whole genome shotgun (WGS) entry which is preliminary data.</text>
</comment>
<evidence type="ECO:0000256" key="4">
    <source>
        <dbReference type="ARBA" id="ARBA00023136"/>
    </source>
</evidence>
<comment type="subcellular location">
    <subcellularLocation>
        <location evidence="1">Membrane</location>
        <topology evidence="1">Multi-pass membrane protein</topology>
    </subcellularLocation>
</comment>
<protein>
    <submittedName>
        <fullName evidence="6">Uncharacterized protein</fullName>
    </submittedName>
</protein>
<evidence type="ECO:0000256" key="1">
    <source>
        <dbReference type="ARBA" id="ARBA00004141"/>
    </source>
</evidence>
<keyword evidence="3 5" id="KW-1133">Transmembrane helix</keyword>
<feature type="non-terminal residue" evidence="6">
    <location>
        <position position="176"/>
    </location>
</feature>
<dbReference type="AlphaFoldDB" id="X0V8D6"/>
<dbReference type="GO" id="GO:0016020">
    <property type="term" value="C:membrane"/>
    <property type="evidence" value="ECO:0007669"/>
    <property type="project" value="UniProtKB-SubCell"/>
</dbReference>
<name>X0V8D6_9ZZZZ</name>
<evidence type="ECO:0000256" key="3">
    <source>
        <dbReference type="ARBA" id="ARBA00022989"/>
    </source>
</evidence>
<sequence length="176" mass="20136">MGLSPEERRRIYEEEKARLESEEEIEPGKETGSSTSLKPNVAGLLCYLGVWVTGIVFLIIERKNKLVRFHAMQSLITFGILCIVIAIADAVRDWMTWTGTDWGWLFYPQWVAANVVFGVFLTIGIVLWIVLMYKTHHGRLVKLPFFGDLAQKLLAKLDGIKEEDFEQQVEYATTKP</sequence>
<feature type="transmembrane region" description="Helical" evidence="5">
    <location>
        <begin position="72"/>
        <end position="91"/>
    </location>
</feature>
<reference evidence="6" key="1">
    <citation type="journal article" date="2014" name="Front. Microbiol.">
        <title>High frequency of phylogenetically diverse reductive dehalogenase-homologous genes in deep subseafloor sedimentary metagenomes.</title>
        <authorList>
            <person name="Kawai M."/>
            <person name="Futagami T."/>
            <person name="Toyoda A."/>
            <person name="Takaki Y."/>
            <person name="Nishi S."/>
            <person name="Hori S."/>
            <person name="Arai W."/>
            <person name="Tsubouchi T."/>
            <person name="Morono Y."/>
            <person name="Uchiyama I."/>
            <person name="Ito T."/>
            <person name="Fujiyama A."/>
            <person name="Inagaki F."/>
            <person name="Takami H."/>
        </authorList>
    </citation>
    <scope>NUCLEOTIDE SEQUENCE</scope>
    <source>
        <strain evidence="6">Expedition CK06-06</strain>
    </source>
</reference>
<dbReference type="EMBL" id="BARS01036266">
    <property type="protein sequence ID" value="GAG14414.1"/>
    <property type="molecule type" value="Genomic_DNA"/>
</dbReference>
<feature type="transmembrane region" description="Helical" evidence="5">
    <location>
        <begin position="111"/>
        <end position="133"/>
    </location>
</feature>
<dbReference type="PANTHER" id="PTHR36460">
    <property type="entry name" value="UPF0132 DOMAIN PROTEIN (AFU_ORTHOLOGUE AFUA_3G10255)"/>
    <property type="match status" value="1"/>
</dbReference>
<organism evidence="6">
    <name type="scientific">marine sediment metagenome</name>
    <dbReference type="NCBI Taxonomy" id="412755"/>
    <lineage>
        <taxon>unclassified sequences</taxon>
        <taxon>metagenomes</taxon>
        <taxon>ecological metagenomes</taxon>
    </lineage>
</organism>
<keyword evidence="2 5" id="KW-0812">Transmembrane</keyword>